<evidence type="ECO:0000256" key="5">
    <source>
        <dbReference type="ARBA" id="ARBA00023004"/>
    </source>
</evidence>
<dbReference type="NCBIfam" id="NF001159">
    <property type="entry name" value="PRK00150.1-3"/>
    <property type="match status" value="1"/>
</dbReference>
<dbReference type="PIRSF" id="PIRSF004749">
    <property type="entry name" value="Pep_def"/>
    <property type="match status" value="1"/>
</dbReference>
<dbReference type="Proteomes" id="UP000256845">
    <property type="component" value="Unassembled WGS sequence"/>
</dbReference>
<keyword evidence="3 6" id="KW-0378">Hydrolase</keyword>
<keyword evidence="5 6" id="KW-0408">Iron</keyword>
<proteinExistence type="inferred from homology"/>
<organism evidence="7 8">
    <name type="scientific">Aestuariispira insulae</name>
    <dbReference type="NCBI Taxonomy" id="1461337"/>
    <lineage>
        <taxon>Bacteria</taxon>
        <taxon>Pseudomonadati</taxon>
        <taxon>Pseudomonadota</taxon>
        <taxon>Alphaproteobacteria</taxon>
        <taxon>Rhodospirillales</taxon>
        <taxon>Kiloniellaceae</taxon>
        <taxon>Aestuariispira</taxon>
    </lineage>
</organism>
<dbReference type="NCBIfam" id="TIGR00079">
    <property type="entry name" value="pept_deformyl"/>
    <property type="match status" value="1"/>
</dbReference>
<protein>
    <recommendedName>
        <fullName evidence="6">Peptide deformylase</fullName>
        <shortName evidence="6">PDF</shortName>
        <ecNumber evidence="6">3.5.1.88</ecNumber>
    </recommendedName>
    <alternativeName>
        <fullName evidence="6">Polypeptide deformylase</fullName>
    </alternativeName>
</protein>
<gene>
    <name evidence="6" type="primary">def</name>
    <name evidence="7" type="ORF">DFP90_101947</name>
</gene>
<dbReference type="RefSeq" id="WP_115935532.1">
    <property type="nucleotide sequence ID" value="NZ_QRDW01000001.1"/>
</dbReference>
<dbReference type="OrthoDB" id="9804313at2"/>
<dbReference type="FunFam" id="3.90.45.10:FF:000003">
    <property type="entry name" value="Peptide deformylase"/>
    <property type="match status" value="1"/>
</dbReference>
<dbReference type="GO" id="GO:0006412">
    <property type="term" value="P:translation"/>
    <property type="evidence" value="ECO:0007669"/>
    <property type="project" value="UniProtKB-UniRule"/>
</dbReference>
<evidence type="ECO:0000256" key="1">
    <source>
        <dbReference type="ARBA" id="ARBA00010759"/>
    </source>
</evidence>
<reference evidence="7 8" key="1">
    <citation type="submission" date="2018-07" db="EMBL/GenBank/DDBJ databases">
        <title>Genomic Encyclopedia of Type Strains, Phase III (KMG-III): the genomes of soil and plant-associated and newly described type strains.</title>
        <authorList>
            <person name="Whitman W."/>
        </authorList>
    </citation>
    <scope>NUCLEOTIDE SEQUENCE [LARGE SCALE GENOMIC DNA]</scope>
    <source>
        <strain evidence="7 8">CECT 8488</strain>
    </source>
</reference>
<evidence type="ECO:0000256" key="4">
    <source>
        <dbReference type="ARBA" id="ARBA00022917"/>
    </source>
</evidence>
<dbReference type="EMBL" id="QRDW01000001">
    <property type="protein sequence ID" value="RED54144.1"/>
    <property type="molecule type" value="Genomic_DNA"/>
</dbReference>
<evidence type="ECO:0000313" key="7">
    <source>
        <dbReference type="EMBL" id="RED54144.1"/>
    </source>
</evidence>
<dbReference type="AlphaFoldDB" id="A0A3D9HXB8"/>
<dbReference type="EC" id="3.5.1.88" evidence="6"/>
<accession>A0A3D9HXB8</accession>
<name>A0A3D9HXB8_9PROT</name>
<dbReference type="CDD" id="cd00487">
    <property type="entry name" value="Pep_deformylase"/>
    <property type="match status" value="1"/>
</dbReference>
<comment type="function">
    <text evidence="6">Removes the formyl group from the N-terminal Met of newly synthesized proteins. Requires at least a dipeptide for an efficient rate of reaction. N-terminal L-methionine is a prerequisite for activity but the enzyme has broad specificity at other positions.</text>
</comment>
<sequence length="189" mass="21005">MAILKIARMGHPVLNRPADPVEDPDVLEIRQLVSDMVETMLDAGGTGLAAPQVHVPLRVLVYFVAKGRGRGPAAEDVPLTVLVNPVVTPLDDEMDYDWEGCLSVPGLTGLVPRYKRIRLEAIDLEGNRIEEDLSGFHARVIQHEYDHLDGVLYPQRMDDLSLLMYSEEMKHGMPEKAKQLLEAKSAGEE</sequence>
<evidence type="ECO:0000256" key="6">
    <source>
        <dbReference type="HAMAP-Rule" id="MF_00163"/>
    </source>
</evidence>
<evidence type="ECO:0000256" key="3">
    <source>
        <dbReference type="ARBA" id="ARBA00022801"/>
    </source>
</evidence>
<keyword evidence="2 6" id="KW-0479">Metal-binding</keyword>
<dbReference type="InterPro" id="IPR023635">
    <property type="entry name" value="Peptide_deformylase"/>
</dbReference>
<dbReference type="GO" id="GO:0046872">
    <property type="term" value="F:metal ion binding"/>
    <property type="evidence" value="ECO:0007669"/>
    <property type="project" value="UniProtKB-KW"/>
</dbReference>
<dbReference type="GO" id="GO:0042586">
    <property type="term" value="F:peptide deformylase activity"/>
    <property type="evidence" value="ECO:0007669"/>
    <property type="project" value="UniProtKB-UniRule"/>
</dbReference>
<evidence type="ECO:0000313" key="8">
    <source>
        <dbReference type="Proteomes" id="UP000256845"/>
    </source>
</evidence>
<feature type="binding site" evidence="6">
    <location>
        <position position="147"/>
    </location>
    <ligand>
        <name>Fe cation</name>
        <dbReference type="ChEBI" id="CHEBI:24875"/>
    </ligand>
</feature>
<dbReference type="PANTHER" id="PTHR10458">
    <property type="entry name" value="PEPTIDE DEFORMYLASE"/>
    <property type="match status" value="1"/>
</dbReference>
<dbReference type="HAMAP" id="MF_00163">
    <property type="entry name" value="Pep_deformylase"/>
    <property type="match status" value="1"/>
</dbReference>
<comment type="caution">
    <text evidence="7">The sequence shown here is derived from an EMBL/GenBank/DDBJ whole genome shotgun (WGS) entry which is preliminary data.</text>
</comment>
<keyword evidence="8" id="KW-1185">Reference proteome</keyword>
<dbReference type="PANTHER" id="PTHR10458:SF20">
    <property type="entry name" value="PEPTIDE DEFORMYLASE 1"/>
    <property type="match status" value="1"/>
</dbReference>
<dbReference type="Gene3D" id="3.90.45.10">
    <property type="entry name" value="Peptide deformylase"/>
    <property type="match status" value="1"/>
</dbReference>
<feature type="binding site" evidence="6">
    <location>
        <position position="101"/>
    </location>
    <ligand>
        <name>Fe cation</name>
        <dbReference type="ChEBI" id="CHEBI:24875"/>
    </ligand>
</feature>
<dbReference type="SUPFAM" id="SSF56420">
    <property type="entry name" value="Peptide deformylase"/>
    <property type="match status" value="1"/>
</dbReference>
<comment type="catalytic activity">
    <reaction evidence="6">
        <text>N-terminal N-formyl-L-methionyl-[peptide] + H2O = N-terminal L-methionyl-[peptide] + formate</text>
        <dbReference type="Rhea" id="RHEA:24420"/>
        <dbReference type="Rhea" id="RHEA-COMP:10639"/>
        <dbReference type="Rhea" id="RHEA-COMP:10640"/>
        <dbReference type="ChEBI" id="CHEBI:15377"/>
        <dbReference type="ChEBI" id="CHEBI:15740"/>
        <dbReference type="ChEBI" id="CHEBI:49298"/>
        <dbReference type="ChEBI" id="CHEBI:64731"/>
        <dbReference type="EC" id="3.5.1.88"/>
    </reaction>
</comment>
<comment type="cofactor">
    <cofactor evidence="6">
        <name>Fe(2+)</name>
        <dbReference type="ChEBI" id="CHEBI:29033"/>
    </cofactor>
    <text evidence="6">Binds 1 Fe(2+) ion.</text>
</comment>
<keyword evidence="4 6" id="KW-0648">Protein biosynthesis</keyword>
<dbReference type="PRINTS" id="PR01576">
    <property type="entry name" value="PDEFORMYLASE"/>
</dbReference>
<feature type="binding site" evidence="6">
    <location>
        <position position="143"/>
    </location>
    <ligand>
        <name>Fe cation</name>
        <dbReference type="ChEBI" id="CHEBI:24875"/>
    </ligand>
</feature>
<dbReference type="Pfam" id="PF01327">
    <property type="entry name" value="Pep_deformylase"/>
    <property type="match status" value="1"/>
</dbReference>
<dbReference type="InterPro" id="IPR036821">
    <property type="entry name" value="Peptide_deformylase_sf"/>
</dbReference>
<comment type="similarity">
    <text evidence="1 6">Belongs to the polypeptide deformylase family.</text>
</comment>
<evidence type="ECO:0000256" key="2">
    <source>
        <dbReference type="ARBA" id="ARBA00022723"/>
    </source>
</evidence>
<feature type="active site" evidence="6">
    <location>
        <position position="144"/>
    </location>
</feature>